<evidence type="ECO:0000313" key="3">
    <source>
        <dbReference type="EMBL" id="KAJ1606964.1"/>
    </source>
</evidence>
<feature type="region of interest" description="Disordered" evidence="1">
    <location>
        <begin position="78"/>
        <end position="192"/>
    </location>
</feature>
<gene>
    <name evidence="3" type="ORF">OJ253_2545</name>
</gene>
<organism evidence="3">
    <name type="scientific">Cryptosporidium canis</name>
    <dbReference type="NCBI Taxonomy" id="195482"/>
    <lineage>
        <taxon>Eukaryota</taxon>
        <taxon>Sar</taxon>
        <taxon>Alveolata</taxon>
        <taxon>Apicomplexa</taxon>
        <taxon>Conoidasida</taxon>
        <taxon>Coccidia</taxon>
        <taxon>Eucoccidiorida</taxon>
        <taxon>Eimeriorina</taxon>
        <taxon>Cryptosporidiidae</taxon>
        <taxon>Cryptosporidium</taxon>
    </lineage>
</organism>
<evidence type="ECO:0000256" key="2">
    <source>
        <dbReference type="SAM" id="SignalP"/>
    </source>
</evidence>
<dbReference type="EMBL" id="JAPCXC010000066">
    <property type="protein sequence ID" value="KAJ1606964.1"/>
    <property type="molecule type" value="Genomic_DNA"/>
</dbReference>
<evidence type="ECO:0000256" key="1">
    <source>
        <dbReference type="SAM" id="MobiDB-lite"/>
    </source>
</evidence>
<feature type="compositionally biased region" description="Polar residues" evidence="1">
    <location>
        <begin position="94"/>
        <end position="104"/>
    </location>
</feature>
<protein>
    <submittedName>
        <fullName evidence="3">Uncharacterized protein</fullName>
    </submittedName>
</protein>
<feature type="signal peptide" evidence="2">
    <location>
        <begin position="1"/>
        <end position="24"/>
    </location>
</feature>
<reference evidence="3" key="1">
    <citation type="submission" date="2022-10" db="EMBL/GenBank/DDBJ databases">
        <title>Adaptive evolution leads to modifications in subtelomeric GC content in a zoonotic Cryptosporidium species.</title>
        <authorList>
            <person name="Li J."/>
            <person name="Feng Y."/>
            <person name="Xiao L."/>
        </authorList>
    </citation>
    <scope>NUCLEOTIDE SEQUENCE</scope>
    <source>
        <strain evidence="3">33844</strain>
    </source>
</reference>
<dbReference type="OrthoDB" id="10420380at2759"/>
<accession>A0A9D5DLG3</accession>
<feature type="chain" id="PRO_5039153892" evidence="2">
    <location>
        <begin position="25"/>
        <end position="192"/>
    </location>
</feature>
<comment type="caution">
    <text evidence="3">The sequence shown here is derived from an EMBL/GenBank/DDBJ whole genome shotgun (WGS) entry which is preliminary data.</text>
</comment>
<name>A0A9D5DLG3_9CRYT</name>
<proteinExistence type="predicted"/>
<dbReference type="Proteomes" id="UP001067231">
    <property type="component" value="Unassembled WGS sequence"/>
</dbReference>
<dbReference type="AlphaFoldDB" id="A0A9D5DLG3"/>
<sequence>MLINLRHLALTCIVAFLISFLNNSFNHVEFGIITEHSYLKVGKLGRPHRPGCFSLLLYRIGRLFKCCQGKDDEDGYQSQANRFSSHNDEHSDLDTFNNGVSNADFQEGDEASGGNTELPEQAENVPETPDDVPCTPVSMPRTKFNVLGKDGNSRPVPAPRITESDCNCGQKDTDHKEGNEFDDPDDKEAAFV</sequence>
<keyword evidence="2" id="KW-0732">Signal</keyword>